<evidence type="ECO:0000256" key="5">
    <source>
        <dbReference type="ARBA" id="ARBA00023163"/>
    </source>
</evidence>
<keyword evidence="2" id="KW-0805">Transcription regulation</keyword>
<evidence type="ECO:0000256" key="4">
    <source>
        <dbReference type="ARBA" id="ARBA00023159"/>
    </source>
</evidence>
<dbReference type="PANTHER" id="PTHR30293">
    <property type="entry name" value="TRANSCRIPTIONAL REGULATORY PROTEIN NAC-RELATED"/>
    <property type="match status" value="1"/>
</dbReference>
<feature type="domain" description="HTH lysR-type" evidence="6">
    <location>
        <begin position="1"/>
        <end position="58"/>
    </location>
</feature>
<dbReference type="RefSeq" id="WP_244763041.1">
    <property type="nucleotide sequence ID" value="NZ_JALJCJ010000006.1"/>
</dbReference>
<protein>
    <submittedName>
        <fullName evidence="7">LysR substrate-binding domain-containing protein</fullName>
    </submittedName>
</protein>
<evidence type="ECO:0000256" key="1">
    <source>
        <dbReference type="ARBA" id="ARBA00009437"/>
    </source>
</evidence>
<evidence type="ECO:0000259" key="6">
    <source>
        <dbReference type="PROSITE" id="PS50931"/>
    </source>
</evidence>
<dbReference type="SUPFAM" id="SSF53850">
    <property type="entry name" value="Periplasmic binding protein-like II"/>
    <property type="match status" value="1"/>
</dbReference>
<reference evidence="7" key="1">
    <citation type="submission" date="2022-04" db="EMBL/GenBank/DDBJ databases">
        <title>Shinella lacus sp. nov., a novel member of the genus Shinella from water.</title>
        <authorList>
            <person name="Deng Y."/>
        </authorList>
    </citation>
    <scope>NUCLEOTIDE SEQUENCE</scope>
    <source>
        <strain evidence="7">JCM 31239</strain>
    </source>
</reference>
<dbReference type="CDD" id="cd08433">
    <property type="entry name" value="PBP2_Nac"/>
    <property type="match status" value="1"/>
</dbReference>
<comment type="caution">
    <text evidence="7">The sequence shown here is derived from an EMBL/GenBank/DDBJ whole genome shotgun (WGS) entry which is preliminary data.</text>
</comment>
<dbReference type="Proteomes" id="UP001177080">
    <property type="component" value="Unassembled WGS sequence"/>
</dbReference>
<accession>A0ABT8XIK5</accession>
<organism evidence="7 8">
    <name type="scientific">Shinella curvata</name>
    <dbReference type="NCBI Taxonomy" id="1817964"/>
    <lineage>
        <taxon>Bacteria</taxon>
        <taxon>Pseudomonadati</taxon>
        <taxon>Pseudomonadota</taxon>
        <taxon>Alphaproteobacteria</taxon>
        <taxon>Hyphomicrobiales</taxon>
        <taxon>Rhizobiaceae</taxon>
        <taxon>Shinella</taxon>
    </lineage>
</organism>
<dbReference type="Gene3D" id="3.40.190.290">
    <property type="match status" value="1"/>
</dbReference>
<dbReference type="EMBL" id="WHSC02000008">
    <property type="protein sequence ID" value="MDO6123288.1"/>
    <property type="molecule type" value="Genomic_DNA"/>
</dbReference>
<dbReference type="InterPro" id="IPR000847">
    <property type="entry name" value="LysR_HTH_N"/>
</dbReference>
<keyword evidence="5" id="KW-0804">Transcription</keyword>
<proteinExistence type="inferred from homology"/>
<evidence type="ECO:0000256" key="3">
    <source>
        <dbReference type="ARBA" id="ARBA00023125"/>
    </source>
</evidence>
<keyword evidence="8" id="KW-1185">Reference proteome</keyword>
<dbReference type="InterPro" id="IPR036388">
    <property type="entry name" value="WH-like_DNA-bd_sf"/>
</dbReference>
<dbReference type="PANTHER" id="PTHR30293:SF0">
    <property type="entry name" value="NITROGEN ASSIMILATION REGULATORY PROTEIN NAC"/>
    <property type="match status" value="1"/>
</dbReference>
<dbReference type="PROSITE" id="PS50931">
    <property type="entry name" value="HTH_LYSR"/>
    <property type="match status" value="1"/>
</dbReference>
<name>A0ABT8XIK5_9HYPH</name>
<dbReference type="SUPFAM" id="SSF46785">
    <property type="entry name" value="Winged helix' DNA-binding domain"/>
    <property type="match status" value="1"/>
</dbReference>
<dbReference type="InterPro" id="IPR036390">
    <property type="entry name" value="WH_DNA-bd_sf"/>
</dbReference>
<dbReference type="Pfam" id="PF00126">
    <property type="entry name" value="HTH_1"/>
    <property type="match status" value="1"/>
</dbReference>
<dbReference type="InterPro" id="IPR005119">
    <property type="entry name" value="LysR_subst-bd"/>
</dbReference>
<sequence length="313" mass="34522">MDLRQLRYFVAIVEQGSFSKAAATLNVAQPALSLHVRNMEADLGTALLFRSPQGVMATEAGEILLRNARIIIDQFSIAQEEIRGHEAEPTGEVRLGLPGTISQILSVPLIIAARKRYPKIKLRIAEAMSGFITEWIRESRVDVAVLYIPVEDRVLTSYPVLTEELCLLGPVTAMEDVKTPAFGQVTLKQVAPLPLILPSSSHGLRELLEREASAGKLDLNTVIDVDSYGNIKELVEKGMGYSILPFNAIAREVRDGRLRSWRISKPELKRDVHLVHLADRPMTNAVSAIESLCRDTLLELAATGQWSGAKALR</sequence>
<evidence type="ECO:0000313" key="7">
    <source>
        <dbReference type="EMBL" id="MDO6123288.1"/>
    </source>
</evidence>
<dbReference type="PRINTS" id="PR00039">
    <property type="entry name" value="HTHLYSR"/>
</dbReference>
<evidence type="ECO:0000256" key="2">
    <source>
        <dbReference type="ARBA" id="ARBA00023015"/>
    </source>
</evidence>
<dbReference type="Pfam" id="PF03466">
    <property type="entry name" value="LysR_substrate"/>
    <property type="match status" value="1"/>
</dbReference>
<evidence type="ECO:0000313" key="8">
    <source>
        <dbReference type="Proteomes" id="UP001177080"/>
    </source>
</evidence>
<comment type="similarity">
    <text evidence="1">Belongs to the LysR transcriptional regulatory family.</text>
</comment>
<dbReference type="Gene3D" id="1.10.10.10">
    <property type="entry name" value="Winged helix-like DNA-binding domain superfamily/Winged helix DNA-binding domain"/>
    <property type="match status" value="1"/>
</dbReference>
<keyword evidence="4" id="KW-0010">Activator</keyword>
<keyword evidence="3" id="KW-0238">DNA-binding</keyword>
<gene>
    <name evidence="7" type="ORF">GB928_019030</name>
</gene>